<dbReference type="PANTHER" id="PTHR15606">
    <property type="entry name" value="DNAJ HOMOLOG SUBFAMILY C MEMBER 8/LIPOPOLYSACCHARIDE SPECIFIC RESPONSE-7-RELATED"/>
    <property type="match status" value="1"/>
</dbReference>
<feature type="region of interest" description="Disordered" evidence="1">
    <location>
        <begin position="104"/>
        <end position="127"/>
    </location>
</feature>
<keyword evidence="3" id="KW-1185">Reference proteome</keyword>
<gene>
    <name evidence="2" type="ORF">AB205_0175530</name>
</gene>
<proteinExistence type="predicted"/>
<dbReference type="Proteomes" id="UP000228934">
    <property type="component" value="Unassembled WGS sequence"/>
</dbReference>
<dbReference type="PANTHER" id="PTHR15606:SF7">
    <property type="entry name" value="DNAJ HOMOLOG SUBFAMILY C MEMBER 8"/>
    <property type="match status" value="1"/>
</dbReference>
<dbReference type="AlphaFoldDB" id="A0A2G9NAS2"/>
<evidence type="ECO:0000256" key="1">
    <source>
        <dbReference type="SAM" id="MobiDB-lite"/>
    </source>
</evidence>
<name>A0A2G9NAS2_AQUCT</name>
<dbReference type="EMBL" id="KV923210">
    <property type="protein sequence ID" value="PIN88198.1"/>
    <property type="molecule type" value="Genomic_DNA"/>
</dbReference>
<reference evidence="3" key="1">
    <citation type="journal article" date="2017" name="Nat. Commun.">
        <title>The North American bullfrog draft genome provides insight into hormonal regulation of long noncoding RNA.</title>
        <authorList>
            <person name="Hammond S.A."/>
            <person name="Warren R.L."/>
            <person name="Vandervalk B.P."/>
            <person name="Kucuk E."/>
            <person name="Khan H."/>
            <person name="Gibb E.A."/>
            <person name="Pandoh P."/>
            <person name="Kirk H."/>
            <person name="Zhao Y."/>
            <person name="Jones M."/>
            <person name="Mungall A.J."/>
            <person name="Coope R."/>
            <person name="Pleasance S."/>
            <person name="Moore R.A."/>
            <person name="Holt R.A."/>
            <person name="Round J.M."/>
            <person name="Ohora S."/>
            <person name="Walle B.V."/>
            <person name="Veldhoen N."/>
            <person name="Helbing C.C."/>
            <person name="Birol I."/>
        </authorList>
    </citation>
    <scope>NUCLEOTIDE SEQUENCE [LARGE SCALE GENOMIC DNA]</scope>
</reference>
<evidence type="ECO:0000313" key="3">
    <source>
        <dbReference type="Proteomes" id="UP000228934"/>
    </source>
</evidence>
<evidence type="ECO:0000313" key="2">
    <source>
        <dbReference type="EMBL" id="PIN88198.1"/>
    </source>
</evidence>
<dbReference type="GO" id="GO:0005634">
    <property type="term" value="C:nucleus"/>
    <property type="evidence" value="ECO:0007669"/>
    <property type="project" value="TreeGrafter"/>
</dbReference>
<dbReference type="InterPro" id="IPR042858">
    <property type="entry name" value="DNAJC8"/>
</dbReference>
<dbReference type="OrthoDB" id="342454at2759"/>
<organism evidence="2 3">
    <name type="scientific">Aquarana catesbeiana</name>
    <name type="common">American bullfrog</name>
    <name type="synonym">Rana catesbeiana</name>
    <dbReference type="NCBI Taxonomy" id="8400"/>
    <lineage>
        <taxon>Eukaryota</taxon>
        <taxon>Metazoa</taxon>
        <taxon>Chordata</taxon>
        <taxon>Craniata</taxon>
        <taxon>Vertebrata</taxon>
        <taxon>Euteleostomi</taxon>
        <taxon>Amphibia</taxon>
        <taxon>Batrachia</taxon>
        <taxon>Anura</taxon>
        <taxon>Neobatrachia</taxon>
        <taxon>Ranoidea</taxon>
        <taxon>Ranidae</taxon>
        <taxon>Aquarana</taxon>
    </lineage>
</organism>
<accession>A0A2G9NAS2</accession>
<sequence length="153" mass="18601">MRDVISSLCIFLQVKEKKKQLKKEGKSILVDEDDPEVARFTQGQHDFNATLQRDFNPTSTRLVDPTFNERGSDLDPRHCLFKQAVYKQTMKLFAELEIKRKERETKEMHERKRQREEEIEAEEKAKRDREWQRNFEVQFWRKFNGIYTCFFFS</sequence>
<protein>
    <submittedName>
        <fullName evidence="2">Uncharacterized protein</fullName>
    </submittedName>
</protein>